<feature type="transmembrane region" description="Helical" evidence="9">
    <location>
        <begin position="462"/>
        <end position="484"/>
    </location>
</feature>
<gene>
    <name evidence="11" type="ORF">QBZ16_004936</name>
</gene>
<feature type="transmembrane region" description="Helical" evidence="9">
    <location>
        <begin position="540"/>
        <end position="567"/>
    </location>
</feature>
<dbReference type="GO" id="GO:0005524">
    <property type="term" value="F:ATP binding"/>
    <property type="evidence" value="ECO:0007669"/>
    <property type="project" value="UniProtKB-KW"/>
</dbReference>
<keyword evidence="4" id="KW-0547">Nucleotide-binding</keyword>
<dbReference type="Proteomes" id="UP001255856">
    <property type="component" value="Unassembled WGS sequence"/>
</dbReference>
<dbReference type="AlphaFoldDB" id="A0AAD9IJH1"/>
<dbReference type="GO" id="GO:0016020">
    <property type="term" value="C:membrane"/>
    <property type="evidence" value="ECO:0007669"/>
    <property type="project" value="UniProtKB-SubCell"/>
</dbReference>
<evidence type="ECO:0000259" key="10">
    <source>
        <dbReference type="PROSITE" id="PS50893"/>
    </source>
</evidence>
<dbReference type="InterPro" id="IPR013525">
    <property type="entry name" value="ABC2_TM"/>
</dbReference>
<organism evidence="11 12">
    <name type="scientific">Prototheca wickerhamii</name>
    <dbReference type="NCBI Taxonomy" id="3111"/>
    <lineage>
        <taxon>Eukaryota</taxon>
        <taxon>Viridiplantae</taxon>
        <taxon>Chlorophyta</taxon>
        <taxon>core chlorophytes</taxon>
        <taxon>Trebouxiophyceae</taxon>
        <taxon>Chlorellales</taxon>
        <taxon>Chlorellaceae</taxon>
        <taxon>Prototheca</taxon>
    </lineage>
</organism>
<dbReference type="SMART" id="SM00382">
    <property type="entry name" value="AAA"/>
    <property type="match status" value="1"/>
</dbReference>
<evidence type="ECO:0000256" key="2">
    <source>
        <dbReference type="ARBA" id="ARBA00022448"/>
    </source>
</evidence>
<keyword evidence="3 9" id="KW-0812">Transmembrane</keyword>
<evidence type="ECO:0000256" key="8">
    <source>
        <dbReference type="SAM" id="MobiDB-lite"/>
    </source>
</evidence>
<dbReference type="Gene3D" id="3.40.50.300">
    <property type="entry name" value="P-loop containing nucleotide triphosphate hydrolases"/>
    <property type="match status" value="1"/>
</dbReference>
<feature type="transmembrane region" description="Helical" evidence="9">
    <location>
        <begin position="573"/>
        <end position="602"/>
    </location>
</feature>
<dbReference type="GO" id="GO:0016887">
    <property type="term" value="F:ATP hydrolysis activity"/>
    <property type="evidence" value="ECO:0007669"/>
    <property type="project" value="InterPro"/>
</dbReference>
<evidence type="ECO:0000256" key="3">
    <source>
        <dbReference type="ARBA" id="ARBA00022692"/>
    </source>
</evidence>
<evidence type="ECO:0000256" key="7">
    <source>
        <dbReference type="ARBA" id="ARBA00023136"/>
    </source>
</evidence>
<feature type="transmembrane region" description="Helical" evidence="9">
    <location>
        <begin position="496"/>
        <end position="519"/>
    </location>
</feature>
<feature type="region of interest" description="Disordered" evidence="8">
    <location>
        <begin position="75"/>
        <end position="94"/>
    </location>
</feature>
<dbReference type="PROSITE" id="PS50893">
    <property type="entry name" value="ABC_TRANSPORTER_2"/>
    <property type="match status" value="1"/>
</dbReference>
<name>A0AAD9IJH1_PROWI</name>
<dbReference type="InterPro" id="IPR027417">
    <property type="entry name" value="P-loop_NTPase"/>
</dbReference>
<dbReference type="GO" id="GO:0140359">
    <property type="term" value="F:ABC-type transporter activity"/>
    <property type="evidence" value="ECO:0007669"/>
    <property type="project" value="InterPro"/>
</dbReference>
<dbReference type="EMBL" id="JASFZW010000007">
    <property type="protein sequence ID" value="KAK2077302.1"/>
    <property type="molecule type" value="Genomic_DNA"/>
</dbReference>
<proteinExistence type="predicted"/>
<keyword evidence="7 9" id="KW-0472">Membrane</keyword>
<dbReference type="Pfam" id="PF01061">
    <property type="entry name" value="ABC2_membrane"/>
    <property type="match status" value="1"/>
</dbReference>
<comment type="subcellular location">
    <subcellularLocation>
        <location evidence="1">Membrane</location>
        <topology evidence="1">Multi-pass membrane protein</topology>
    </subcellularLocation>
</comment>
<dbReference type="InterPro" id="IPR050352">
    <property type="entry name" value="ABCG_transporters"/>
</dbReference>
<feature type="transmembrane region" description="Helical" evidence="9">
    <location>
        <begin position="609"/>
        <end position="626"/>
    </location>
</feature>
<protein>
    <recommendedName>
        <fullName evidence="10">ABC transporter domain-containing protein</fullName>
    </recommendedName>
</protein>
<dbReference type="PANTHER" id="PTHR48041:SF125">
    <property type="entry name" value="ABC TRANSPORTER G FAMILY"/>
    <property type="match status" value="1"/>
</dbReference>
<evidence type="ECO:0000256" key="4">
    <source>
        <dbReference type="ARBA" id="ARBA00022741"/>
    </source>
</evidence>
<evidence type="ECO:0000256" key="9">
    <source>
        <dbReference type="SAM" id="Phobius"/>
    </source>
</evidence>
<dbReference type="InterPro" id="IPR003439">
    <property type="entry name" value="ABC_transporter-like_ATP-bd"/>
</dbReference>
<reference evidence="11" key="1">
    <citation type="submission" date="2021-01" db="EMBL/GenBank/DDBJ databases">
        <authorList>
            <person name="Eckstrom K.M.E."/>
        </authorList>
    </citation>
    <scope>NUCLEOTIDE SEQUENCE</scope>
    <source>
        <strain evidence="11">UVCC 0001</strain>
    </source>
</reference>
<evidence type="ECO:0000256" key="6">
    <source>
        <dbReference type="ARBA" id="ARBA00022989"/>
    </source>
</evidence>
<feature type="transmembrane region" description="Helical" evidence="9">
    <location>
        <begin position="711"/>
        <end position="729"/>
    </location>
</feature>
<keyword evidence="5" id="KW-0067">ATP-binding</keyword>
<sequence length="736" mass="80543">MEVDEAGAVPHRTVSSRSKLTIGRADLDKLSIIEAVPPEKRVVVQLDNVSATVPDFSGSSGGWRDRLAKLKVWKKKQGQESDAEAPPETGGGQPARRQILFGISARIVPGEVLALMGPSGSGKTSLLSVLGRRAQSSMQVTGSVTFNGRPMVKRLKRQVGYVLQDDLLYESLTVEETLTYAATLRLPRGVTAAQRAQRVNDVIAGLSLEGCRDTIVGGFMRKGISGGERKRTSVGHELLINPSILFLDEPTSGLDSTTAMHLLLMLHHLAQGGRTIVTTIHQPSSRIYQTLDRLLLLSQGHCLYLGVADDAIAWFGALGYSLPYGMSTADFILDLASADVSSKKRSGEESRRFLVDCSEAFLARYPMEGYRAAEPGADEWLAEVCEAQSVDGAGNGGATVDSNGVAAASENGISAPLETLSPNGGGGNSGQRRVDDRWGANYATQIRVLFQRSIRTRRFDSFSFNDILMMISIAMLAGLFWLQMAQDSTLVAARNTMGLLFFELLFLSFHAMFSALFTFPQEQRMMLKERASGMYRLSAFYIARLASDWPMDFTLPTLFVTIIYFMGGLRYSAAAFFGNLFAVFLGMLVAQSIGLLLGILFMDPKTAQVYATIISMTMVLTGGFFVVDLPDWIGWLRYLSFVYYTLGILLYVEFNGRTIYSCVSPGVGNACELTNPSNPAQRAECEPVSNLQQSLQLLQTTDNQGRAIRDGMILVGVLIVMRVWCYYALRKKTLTV</sequence>
<dbReference type="Pfam" id="PF00005">
    <property type="entry name" value="ABC_tran"/>
    <property type="match status" value="1"/>
</dbReference>
<dbReference type="SUPFAM" id="SSF52540">
    <property type="entry name" value="P-loop containing nucleoside triphosphate hydrolases"/>
    <property type="match status" value="1"/>
</dbReference>
<keyword evidence="12" id="KW-1185">Reference proteome</keyword>
<dbReference type="PANTHER" id="PTHR48041">
    <property type="entry name" value="ABC TRANSPORTER G FAMILY MEMBER 28"/>
    <property type="match status" value="1"/>
</dbReference>
<accession>A0AAD9IJH1</accession>
<evidence type="ECO:0000256" key="5">
    <source>
        <dbReference type="ARBA" id="ARBA00022840"/>
    </source>
</evidence>
<keyword evidence="2" id="KW-0813">Transport</keyword>
<evidence type="ECO:0000256" key="1">
    <source>
        <dbReference type="ARBA" id="ARBA00004141"/>
    </source>
</evidence>
<evidence type="ECO:0000313" key="12">
    <source>
        <dbReference type="Proteomes" id="UP001255856"/>
    </source>
</evidence>
<feature type="transmembrane region" description="Helical" evidence="9">
    <location>
        <begin position="632"/>
        <end position="652"/>
    </location>
</feature>
<keyword evidence="6 9" id="KW-1133">Transmembrane helix</keyword>
<feature type="domain" description="ABC transporter" evidence="10">
    <location>
        <begin position="67"/>
        <end position="324"/>
    </location>
</feature>
<evidence type="ECO:0000313" key="11">
    <source>
        <dbReference type="EMBL" id="KAK2077302.1"/>
    </source>
</evidence>
<dbReference type="InterPro" id="IPR003593">
    <property type="entry name" value="AAA+_ATPase"/>
</dbReference>
<comment type="caution">
    <text evidence="11">The sequence shown here is derived from an EMBL/GenBank/DDBJ whole genome shotgun (WGS) entry which is preliminary data.</text>
</comment>